<keyword evidence="11" id="KW-1185">Reference proteome</keyword>
<dbReference type="GO" id="GO:0008380">
    <property type="term" value="P:RNA splicing"/>
    <property type="evidence" value="ECO:0007669"/>
    <property type="project" value="UniProtKB-KW"/>
</dbReference>
<gene>
    <name evidence="10" type="ORF">FB45DRAFT_912577</name>
</gene>
<comment type="function">
    <text evidence="1">May play a role in mRNA splicing.</text>
</comment>
<feature type="compositionally biased region" description="Basic residues" evidence="8">
    <location>
        <begin position="1"/>
        <end position="14"/>
    </location>
</feature>
<feature type="region of interest" description="Disordered" evidence="8">
    <location>
        <begin position="1"/>
        <end position="29"/>
    </location>
</feature>
<evidence type="ECO:0000313" key="10">
    <source>
        <dbReference type="EMBL" id="KAJ7632488.1"/>
    </source>
</evidence>
<feature type="region of interest" description="Disordered" evidence="8">
    <location>
        <begin position="45"/>
        <end position="204"/>
    </location>
</feature>
<comment type="similarity">
    <text evidence="3">Belongs to the SNUT3 family.</text>
</comment>
<accession>A0AAD7BW79</accession>
<evidence type="ECO:0000256" key="5">
    <source>
        <dbReference type="ARBA" id="ARBA00022664"/>
    </source>
</evidence>
<protein>
    <recommendedName>
        <fullName evidence="9">U4/U6.U5 small nuclear ribonucleoprotein 27kDa protein domain-containing protein</fullName>
    </recommendedName>
</protein>
<keyword evidence="6" id="KW-0508">mRNA splicing</keyword>
<comment type="caution">
    <text evidence="10">The sequence shown here is derived from an EMBL/GenBank/DDBJ whole genome shotgun (WGS) entry which is preliminary data.</text>
</comment>
<dbReference type="EMBL" id="JARKIF010000008">
    <property type="protein sequence ID" value="KAJ7632488.1"/>
    <property type="molecule type" value="Genomic_DNA"/>
</dbReference>
<name>A0AAD7BW79_9AGAR</name>
<keyword evidence="7" id="KW-0539">Nucleus</keyword>
<dbReference type="InterPro" id="IPR013957">
    <property type="entry name" value="SNRNP27"/>
</dbReference>
<evidence type="ECO:0000313" key="11">
    <source>
        <dbReference type="Proteomes" id="UP001221142"/>
    </source>
</evidence>
<evidence type="ECO:0000259" key="9">
    <source>
        <dbReference type="Pfam" id="PF08648"/>
    </source>
</evidence>
<comment type="subcellular location">
    <subcellularLocation>
        <location evidence="2">Nucleus</location>
    </subcellularLocation>
</comment>
<evidence type="ECO:0000256" key="1">
    <source>
        <dbReference type="ARBA" id="ARBA00003632"/>
    </source>
</evidence>
<sequence length="204" mass="23514">MGRKRQGPRPRPRQRSQFPPASLETSPVAAPVEAVVLLAETETETDAAQVRFQPHAEDLPTLATDRRDYRHDDRRDSDRRRRDDRDYDDSRSRPRNDDDRDAQRPPRSPPRERDNPPPKREPPRTESGRVNLDPDAPDEPNEEDVDMDDDAGMMSMMGMSGFGSTKGKHIEGNQEGSVSVKKQRTWRQYMNRRGGFNRPLDKIK</sequence>
<evidence type="ECO:0000256" key="6">
    <source>
        <dbReference type="ARBA" id="ARBA00023187"/>
    </source>
</evidence>
<evidence type="ECO:0000256" key="2">
    <source>
        <dbReference type="ARBA" id="ARBA00004123"/>
    </source>
</evidence>
<dbReference type="GO" id="GO:0071011">
    <property type="term" value="C:precatalytic spliceosome"/>
    <property type="evidence" value="ECO:0007669"/>
    <property type="project" value="TreeGrafter"/>
</dbReference>
<evidence type="ECO:0000256" key="3">
    <source>
        <dbReference type="ARBA" id="ARBA00008218"/>
    </source>
</evidence>
<feature type="compositionally biased region" description="Low complexity" evidence="8">
    <location>
        <begin position="15"/>
        <end position="29"/>
    </location>
</feature>
<dbReference type="PANTHER" id="PTHR31077">
    <property type="entry name" value="U4/U6.U5 SMALL NUCLEAR RIBONUCLEOPROTEIN 27 KDA PROTEIN"/>
    <property type="match status" value="1"/>
</dbReference>
<dbReference type="GO" id="GO:0006397">
    <property type="term" value="P:mRNA processing"/>
    <property type="evidence" value="ECO:0007669"/>
    <property type="project" value="UniProtKB-KW"/>
</dbReference>
<dbReference type="Pfam" id="PF08648">
    <property type="entry name" value="SNRNP27"/>
    <property type="match status" value="1"/>
</dbReference>
<keyword evidence="5" id="KW-0507">mRNA processing</keyword>
<dbReference type="Proteomes" id="UP001221142">
    <property type="component" value="Unassembled WGS sequence"/>
</dbReference>
<dbReference type="AlphaFoldDB" id="A0AAD7BW79"/>
<evidence type="ECO:0000256" key="4">
    <source>
        <dbReference type="ARBA" id="ARBA00011825"/>
    </source>
</evidence>
<evidence type="ECO:0000256" key="7">
    <source>
        <dbReference type="ARBA" id="ARBA00023242"/>
    </source>
</evidence>
<dbReference type="PANTHER" id="PTHR31077:SF1">
    <property type="entry name" value="U4_U6.U5 SMALL NUCLEAR RIBONUCLEOPROTEIN 27 KDA PROTEIN"/>
    <property type="match status" value="1"/>
</dbReference>
<feature type="compositionally biased region" description="Basic and acidic residues" evidence="8">
    <location>
        <begin position="54"/>
        <end position="127"/>
    </location>
</feature>
<reference evidence="10" key="1">
    <citation type="submission" date="2023-03" db="EMBL/GenBank/DDBJ databases">
        <title>Massive genome expansion in bonnet fungi (Mycena s.s.) driven by repeated elements and novel gene families across ecological guilds.</title>
        <authorList>
            <consortium name="Lawrence Berkeley National Laboratory"/>
            <person name="Harder C.B."/>
            <person name="Miyauchi S."/>
            <person name="Viragh M."/>
            <person name="Kuo A."/>
            <person name="Thoen E."/>
            <person name="Andreopoulos B."/>
            <person name="Lu D."/>
            <person name="Skrede I."/>
            <person name="Drula E."/>
            <person name="Henrissat B."/>
            <person name="Morin E."/>
            <person name="Kohler A."/>
            <person name="Barry K."/>
            <person name="LaButti K."/>
            <person name="Morin E."/>
            <person name="Salamov A."/>
            <person name="Lipzen A."/>
            <person name="Mereny Z."/>
            <person name="Hegedus B."/>
            <person name="Baldrian P."/>
            <person name="Stursova M."/>
            <person name="Weitz H."/>
            <person name="Taylor A."/>
            <person name="Grigoriev I.V."/>
            <person name="Nagy L.G."/>
            <person name="Martin F."/>
            <person name="Kauserud H."/>
        </authorList>
    </citation>
    <scope>NUCLEOTIDE SEQUENCE</scope>
    <source>
        <strain evidence="10">9284</strain>
    </source>
</reference>
<evidence type="ECO:0000256" key="8">
    <source>
        <dbReference type="SAM" id="MobiDB-lite"/>
    </source>
</evidence>
<proteinExistence type="inferred from homology"/>
<feature type="compositionally biased region" description="Acidic residues" evidence="8">
    <location>
        <begin position="135"/>
        <end position="151"/>
    </location>
</feature>
<feature type="domain" description="U4/U6.U5 small nuclear ribonucleoprotein 27kDa protein" evidence="9">
    <location>
        <begin position="148"/>
        <end position="203"/>
    </location>
</feature>
<comment type="subunit">
    <text evidence="4">Part of a tri-snRNP complex.</text>
</comment>
<feature type="compositionally biased region" description="Low complexity" evidence="8">
    <location>
        <begin position="152"/>
        <end position="163"/>
    </location>
</feature>
<organism evidence="10 11">
    <name type="scientific">Roridomyces roridus</name>
    <dbReference type="NCBI Taxonomy" id="1738132"/>
    <lineage>
        <taxon>Eukaryota</taxon>
        <taxon>Fungi</taxon>
        <taxon>Dikarya</taxon>
        <taxon>Basidiomycota</taxon>
        <taxon>Agaricomycotina</taxon>
        <taxon>Agaricomycetes</taxon>
        <taxon>Agaricomycetidae</taxon>
        <taxon>Agaricales</taxon>
        <taxon>Marasmiineae</taxon>
        <taxon>Mycenaceae</taxon>
        <taxon>Roridomyces</taxon>
    </lineage>
</organism>